<proteinExistence type="predicted"/>
<reference evidence="3" key="1">
    <citation type="submission" date="2021-03" db="EMBL/GenBank/DDBJ databases">
        <authorList>
            <person name="Bekaert M."/>
        </authorList>
    </citation>
    <scope>NUCLEOTIDE SEQUENCE</scope>
</reference>
<dbReference type="InterPro" id="IPR020837">
    <property type="entry name" value="Fibrinogen_CS"/>
</dbReference>
<keyword evidence="1" id="KW-1015">Disulfide bond</keyword>
<dbReference type="NCBIfam" id="NF040941">
    <property type="entry name" value="GGGWT_bact"/>
    <property type="match status" value="1"/>
</dbReference>
<evidence type="ECO:0000259" key="2">
    <source>
        <dbReference type="PROSITE" id="PS51406"/>
    </source>
</evidence>
<dbReference type="SUPFAM" id="SSF56496">
    <property type="entry name" value="Fibrinogen C-terminal domain-like"/>
    <property type="match status" value="1"/>
</dbReference>
<dbReference type="OrthoDB" id="6152968at2759"/>
<gene>
    <name evidence="3" type="ORF">MEDL_59367</name>
</gene>
<dbReference type="InterPro" id="IPR002181">
    <property type="entry name" value="Fibrinogen_a/b/g_C_dom"/>
</dbReference>
<evidence type="ECO:0000313" key="4">
    <source>
        <dbReference type="Proteomes" id="UP000683360"/>
    </source>
</evidence>
<accession>A0A8S3UTU1</accession>
<dbReference type="GO" id="GO:0005615">
    <property type="term" value="C:extracellular space"/>
    <property type="evidence" value="ECO:0007669"/>
    <property type="project" value="TreeGrafter"/>
</dbReference>
<dbReference type="SMART" id="SM00186">
    <property type="entry name" value="FBG"/>
    <property type="match status" value="1"/>
</dbReference>
<dbReference type="Proteomes" id="UP000683360">
    <property type="component" value="Unassembled WGS sequence"/>
</dbReference>
<keyword evidence="4" id="KW-1185">Reference proteome</keyword>
<dbReference type="Pfam" id="PF00147">
    <property type="entry name" value="Fibrinogen_C"/>
    <property type="match status" value="2"/>
</dbReference>
<name>A0A8S3UTU1_MYTED</name>
<feature type="domain" description="Fibrinogen C-terminal" evidence="2">
    <location>
        <begin position="111"/>
        <end position="189"/>
    </location>
</feature>
<dbReference type="InterPro" id="IPR014716">
    <property type="entry name" value="Fibrinogen_a/b/g_C_1"/>
</dbReference>
<dbReference type="PROSITE" id="PS00514">
    <property type="entry name" value="FIBRINOGEN_C_1"/>
    <property type="match status" value="1"/>
</dbReference>
<evidence type="ECO:0000313" key="3">
    <source>
        <dbReference type="EMBL" id="CAG2247465.1"/>
    </source>
</evidence>
<dbReference type="AlphaFoldDB" id="A0A8S3UTU1"/>
<evidence type="ECO:0000256" key="1">
    <source>
        <dbReference type="ARBA" id="ARBA00023157"/>
    </source>
</evidence>
<dbReference type="Gene3D" id="3.90.215.10">
    <property type="entry name" value="Gamma Fibrinogen, chain A, domain 1"/>
    <property type="match status" value="2"/>
</dbReference>
<dbReference type="PANTHER" id="PTHR19143">
    <property type="entry name" value="FIBRINOGEN/TENASCIN/ANGIOPOEITIN"/>
    <property type="match status" value="1"/>
</dbReference>
<sequence>MNIAEKYVRDLEDKVADLITETRHECTLTPSDDLDFRPSDCGDLKKAVHKSGVYKIYPDRTSGFHVFCDMKSYEGGWTVIQNRTNDYIGFYRDWDAYKDGFGDLKTDFWLGNALSNHNGNKFYTRDRDSTSNCAVTSKGGWWYSNCHHANLNGRYLNGTHKTIADGINWLQWKGYYYSLKASRMMIRRT</sequence>
<organism evidence="3 4">
    <name type="scientific">Mytilus edulis</name>
    <name type="common">Blue mussel</name>
    <dbReference type="NCBI Taxonomy" id="6550"/>
    <lineage>
        <taxon>Eukaryota</taxon>
        <taxon>Metazoa</taxon>
        <taxon>Spiralia</taxon>
        <taxon>Lophotrochozoa</taxon>
        <taxon>Mollusca</taxon>
        <taxon>Bivalvia</taxon>
        <taxon>Autobranchia</taxon>
        <taxon>Pteriomorphia</taxon>
        <taxon>Mytilida</taxon>
        <taxon>Mytiloidea</taxon>
        <taxon>Mytilidae</taxon>
        <taxon>Mytilinae</taxon>
        <taxon>Mytilus</taxon>
    </lineage>
</organism>
<protein>
    <recommendedName>
        <fullName evidence="2">Fibrinogen C-terminal domain-containing protein</fullName>
    </recommendedName>
</protein>
<comment type="caution">
    <text evidence="3">The sequence shown here is derived from an EMBL/GenBank/DDBJ whole genome shotgun (WGS) entry which is preliminary data.</text>
</comment>
<dbReference type="PROSITE" id="PS51406">
    <property type="entry name" value="FIBRINOGEN_C_2"/>
    <property type="match status" value="2"/>
</dbReference>
<dbReference type="EMBL" id="CAJPWZ010002903">
    <property type="protein sequence ID" value="CAG2247465.1"/>
    <property type="molecule type" value="Genomic_DNA"/>
</dbReference>
<dbReference type="InterPro" id="IPR036056">
    <property type="entry name" value="Fibrinogen-like_C"/>
</dbReference>
<feature type="domain" description="Fibrinogen C-terminal" evidence="2">
    <location>
        <begin position="32"/>
        <end position="110"/>
    </location>
</feature>
<dbReference type="InterPro" id="IPR050373">
    <property type="entry name" value="Fibrinogen_C-term_domain"/>
</dbReference>